<reference evidence="2" key="1">
    <citation type="journal article" date="2019" name="Int. J. Syst. Evol. Microbiol.">
        <title>The Global Catalogue of Microorganisms (GCM) 10K type strain sequencing project: providing services to taxonomists for standard genome sequencing and annotation.</title>
        <authorList>
            <consortium name="The Broad Institute Genomics Platform"/>
            <consortium name="The Broad Institute Genome Sequencing Center for Infectious Disease"/>
            <person name="Wu L."/>
            <person name="Ma J."/>
        </authorList>
    </citation>
    <scope>NUCLEOTIDE SEQUENCE [LARGE SCALE GENOMIC DNA]</scope>
    <source>
        <strain evidence="2">FCH27</strain>
    </source>
</reference>
<protein>
    <submittedName>
        <fullName evidence="1">Uncharacterized protein</fullName>
    </submittedName>
</protein>
<organism evidence="1 2">
    <name type="scientific">Nocardioides astragali</name>
    <dbReference type="NCBI Taxonomy" id="1776736"/>
    <lineage>
        <taxon>Bacteria</taxon>
        <taxon>Bacillati</taxon>
        <taxon>Actinomycetota</taxon>
        <taxon>Actinomycetes</taxon>
        <taxon>Propionibacteriales</taxon>
        <taxon>Nocardioidaceae</taxon>
        <taxon>Nocardioides</taxon>
    </lineage>
</organism>
<gene>
    <name evidence="1" type="ORF">ACFQO6_18465</name>
</gene>
<name>A0ABW2N879_9ACTN</name>
<accession>A0ABW2N879</accession>
<keyword evidence="2" id="KW-1185">Reference proteome</keyword>
<evidence type="ECO:0000313" key="2">
    <source>
        <dbReference type="Proteomes" id="UP001596524"/>
    </source>
</evidence>
<dbReference type="RefSeq" id="WP_255893091.1">
    <property type="nucleotide sequence ID" value="NZ_JAFMZM010000008.1"/>
</dbReference>
<comment type="caution">
    <text evidence="1">The sequence shown here is derived from an EMBL/GenBank/DDBJ whole genome shotgun (WGS) entry which is preliminary data.</text>
</comment>
<proteinExistence type="predicted"/>
<evidence type="ECO:0000313" key="1">
    <source>
        <dbReference type="EMBL" id="MFC7362261.1"/>
    </source>
</evidence>
<dbReference type="Proteomes" id="UP001596524">
    <property type="component" value="Unassembled WGS sequence"/>
</dbReference>
<dbReference type="EMBL" id="JBHTCH010000023">
    <property type="protein sequence ID" value="MFC7362261.1"/>
    <property type="molecule type" value="Genomic_DNA"/>
</dbReference>
<sequence>MNAFAGAEANGRTDDLRRELADLFTAQNASANPDATSIPATFLQVTVNV</sequence>